<evidence type="ECO:0000256" key="1">
    <source>
        <dbReference type="SAM" id="SignalP"/>
    </source>
</evidence>
<accession>A0A6I1I7P2</accession>
<feature type="signal peptide" evidence="1">
    <location>
        <begin position="1"/>
        <end position="22"/>
    </location>
</feature>
<gene>
    <name evidence="2" type="ORF">GCN75_01060</name>
</gene>
<comment type="caution">
    <text evidence="2">The sequence shown here is derived from an EMBL/GenBank/DDBJ whole genome shotgun (WGS) entry which is preliminary data.</text>
</comment>
<feature type="chain" id="PRO_5026265438" evidence="1">
    <location>
        <begin position="23"/>
        <end position="309"/>
    </location>
</feature>
<proteinExistence type="predicted"/>
<reference evidence="2 3" key="1">
    <citation type="submission" date="2019-10" db="EMBL/GenBank/DDBJ databases">
        <title>Three novel species isolated from a subtropical stream in China.</title>
        <authorList>
            <person name="Lu H."/>
        </authorList>
    </citation>
    <scope>NUCLEOTIDE SEQUENCE [LARGE SCALE GENOMIC DNA]</scope>
    <source>
        <strain evidence="2 3">FT13W</strain>
    </source>
</reference>
<dbReference type="Proteomes" id="UP000468717">
    <property type="component" value="Unassembled WGS sequence"/>
</dbReference>
<dbReference type="EMBL" id="WFLI01000001">
    <property type="protein sequence ID" value="KAB8066885.1"/>
    <property type="molecule type" value="Genomic_DNA"/>
</dbReference>
<organism evidence="2 3">
    <name type="scientific">Janthinobacterium violaceinigrum</name>
    <dbReference type="NCBI Taxonomy" id="2654252"/>
    <lineage>
        <taxon>Bacteria</taxon>
        <taxon>Pseudomonadati</taxon>
        <taxon>Pseudomonadota</taxon>
        <taxon>Betaproteobacteria</taxon>
        <taxon>Burkholderiales</taxon>
        <taxon>Oxalobacteraceae</taxon>
        <taxon>Janthinobacterium</taxon>
    </lineage>
</organism>
<evidence type="ECO:0000313" key="3">
    <source>
        <dbReference type="Proteomes" id="UP000468717"/>
    </source>
</evidence>
<keyword evidence="3" id="KW-1185">Reference proteome</keyword>
<dbReference type="RefSeq" id="WP_152280951.1">
    <property type="nucleotide sequence ID" value="NZ_WFLI01000001.1"/>
</dbReference>
<keyword evidence="1" id="KW-0732">Signal</keyword>
<sequence length="309" mass="32963">MNTNFRVLAFALFTFAPIVAVAADTMDKTTLTLRSADEPNAAKKQWEQGAGIAFNSVDGKETWQTDAVLKIIASSLKQSDLIEVPSIKHNLSGGVFLHKMSGGDTPSNDRGVSLGADWHVIPGGSAAGGVVSYDIGVNGSMGKTLKFVTDASGQSKFDVDTKRLTAIGSMYYQPQDSSMYFRFAGGAYMDHASASAKKGVNGRESGLLASVQFSVYPFGMSAAENKLGPWVVAPLFTLKAQRQRDLSASGEREKAGYTLYSAVMSFPFTIAGVDPGYVPSFDIKRSVGADLLTGRTRSGQTSVLFTLKY</sequence>
<name>A0A6I1I7P2_9BURK</name>
<dbReference type="AlphaFoldDB" id="A0A6I1I7P2"/>
<evidence type="ECO:0000313" key="2">
    <source>
        <dbReference type="EMBL" id="KAB8066885.1"/>
    </source>
</evidence>
<protein>
    <submittedName>
        <fullName evidence="2">Uncharacterized protein</fullName>
    </submittedName>
</protein>